<dbReference type="Gene3D" id="3.10.20.370">
    <property type="match status" value="1"/>
</dbReference>
<dbReference type="PROSITE" id="PS50994">
    <property type="entry name" value="INTEGRASE"/>
    <property type="match status" value="1"/>
</dbReference>
<keyword evidence="5" id="KW-0378">Hydrolase</keyword>
<proteinExistence type="predicted"/>
<dbReference type="EMBL" id="JARKNE010000007">
    <property type="protein sequence ID" value="KAK5819492.1"/>
    <property type="molecule type" value="Genomic_DNA"/>
</dbReference>
<evidence type="ECO:0000259" key="8">
    <source>
        <dbReference type="PROSITE" id="PS50994"/>
    </source>
</evidence>
<dbReference type="InterPro" id="IPR036397">
    <property type="entry name" value="RNaseH_sf"/>
</dbReference>
<dbReference type="Pfam" id="PF17921">
    <property type="entry name" value="Integrase_H2C2"/>
    <property type="match status" value="1"/>
</dbReference>
<keyword evidence="1" id="KW-0808">Transferase</keyword>
<feature type="domain" description="Reverse transcriptase" evidence="7">
    <location>
        <begin position="1"/>
        <end position="82"/>
    </location>
</feature>
<dbReference type="PROSITE" id="PS50878">
    <property type="entry name" value="RT_POL"/>
    <property type="match status" value="1"/>
</dbReference>
<evidence type="ECO:0000256" key="1">
    <source>
        <dbReference type="ARBA" id="ARBA00022679"/>
    </source>
</evidence>
<dbReference type="Pfam" id="PF17917">
    <property type="entry name" value="RT_RNaseH"/>
    <property type="match status" value="1"/>
</dbReference>
<dbReference type="Proteomes" id="UP001358586">
    <property type="component" value="Chromosome 7"/>
</dbReference>
<dbReference type="PANTHER" id="PTHR37984">
    <property type="entry name" value="PROTEIN CBG26694"/>
    <property type="match status" value="1"/>
</dbReference>
<organism evidence="9 10">
    <name type="scientific">Gossypium arboreum</name>
    <name type="common">Tree cotton</name>
    <name type="synonym">Gossypium nanking</name>
    <dbReference type="NCBI Taxonomy" id="29729"/>
    <lineage>
        <taxon>Eukaryota</taxon>
        <taxon>Viridiplantae</taxon>
        <taxon>Streptophyta</taxon>
        <taxon>Embryophyta</taxon>
        <taxon>Tracheophyta</taxon>
        <taxon>Spermatophyta</taxon>
        <taxon>Magnoliopsida</taxon>
        <taxon>eudicotyledons</taxon>
        <taxon>Gunneridae</taxon>
        <taxon>Pentapetalae</taxon>
        <taxon>rosids</taxon>
        <taxon>malvids</taxon>
        <taxon>Malvales</taxon>
        <taxon>Malvaceae</taxon>
        <taxon>Malvoideae</taxon>
        <taxon>Gossypium</taxon>
    </lineage>
</organism>
<accession>A0ABR0PEB6</accession>
<dbReference type="CDD" id="cd01647">
    <property type="entry name" value="RT_LTR"/>
    <property type="match status" value="1"/>
</dbReference>
<dbReference type="InterPro" id="IPR050951">
    <property type="entry name" value="Retrovirus_Pol_polyprotein"/>
</dbReference>
<dbReference type="InterPro" id="IPR001584">
    <property type="entry name" value="Integrase_cat-core"/>
</dbReference>
<evidence type="ECO:0000259" key="7">
    <source>
        <dbReference type="PROSITE" id="PS50878"/>
    </source>
</evidence>
<dbReference type="InterPro" id="IPR043502">
    <property type="entry name" value="DNA/RNA_pol_sf"/>
</dbReference>
<dbReference type="InterPro" id="IPR012337">
    <property type="entry name" value="RNaseH-like_sf"/>
</dbReference>
<dbReference type="SUPFAM" id="SSF56672">
    <property type="entry name" value="DNA/RNA polymerases"/>
    <property type="match status" value="1"/>
</dbReference>
<dbReference type="InterPro" id="IPR000477">
    <property type="entry name" value="RT_dom"/>
</dbReference>
<name>A0ABR0PEB6_GOSAR</name>
<gene>
    <name evidence="9" type="ORF">PVK06_024495</name>
</gene>
<evidence type="ECO:0000313" key="9">
    <source>
        <dbReference type="EMBL" id="KAK5819492.1"/>
    </source>
</evidence>
<reference evidence="9 10" key="1">
    <citation type="submission" date="2023-03" db="EMBL/GenBank/DDBJ databases">
        <title>WGS of Gossypium arboreum.</title>
        <authorList>
            <person name="Yu D."/>
        </authorList>
    </citation>
    <scope>NUCLEOTIDE SEQUENCE [LARGE SCALE GENOMIC DNA]</scope>
    <source>
        <tissue evidence="9">Leaf</tissue>
    </source>
</reference>
<keyword evidence="2" id="KW-0548">Nucleotidyltransferase</keyword>
<dbReference type="InterPro" id="IPR041588">
    <property type="entry name" value="Integrase_H2C2"/>
</dbReference>
<comment type="caution">
    <text evidence="9">The sequence shown here is derived from an EMBL/GenBank/DDBJ whole genome shotgun (WGS) entry which is preliminary data.</text>
</comment>
<dbReference type="Gene3D" id="3.30.70.270">
    <property type="match status" value="2"/>
</dbReference>
<evidence type="ECO:0000256" key="2">
    <source>
        <dbReference type="ARBA" id="ARBA00022695"/>
    </source>
</evidence>
<keyword evidence="4" id="KW-0255">Endonuclease</keyword>
<dbReference type="InterPro" id="IPR041373">
    <property type="entry name" value="RT_RNaseH"/>
</dbReference>
<evidence type="ECO:0000256" key="5">
    <source>
        <dbReference type="ARBA" id="ARBA00022801"/>
    </source>
</evidence>
<evidence type="ECO:0000256" key="6">
    <source>
        <dbReference type="ARBA" id="ARBA00022918"/>
    </source>
</evidence>
<sequence>MPFGLTNAPAVFMDLMNRIFRPYLDRFVVVFIDDILVYSRDETEHAEHLRLVLQILRDKQLYAKFSKCEFWLKEVSFLGHVVSASGVRVDPNKILAIVDWKPPRNVTEVRSFLGLAGYYRRFVKGFSTIATPMTKLLQKDVKFEWMEKCQKSFDQLKAYLTEAPILVQPESGKEFVIYSDASLLGLGCVLMQEGRVVAYASRQLKPHEKNYPTHDLELAAIVFALKIWRHYLFGEKCHVYSDHKSLKYLMTQRDLNLRQRRWLELLKDYELVIDYHPGKANVVADALSRKSLFALRAMNVHLSILPDNVLVAKLKAKPLLAHQIQEAQKVDEELLAKRAECVLNKESEFQIDDDDCLRFRSRLCVPKNSELISIILNEAHCSRMSIHPGSTKMYNDLKRQFWWPGMKRDIFEFVSRCLICQQVKAEHQVPSGLLQPIMIPEWKWDRVTMDFVSGLPLTQNKKDSVWVIVDRLTKSAHFIPIRTDFTLDKLAELYVSQIVRLHGVPISIVSDRDPRFTSRFWKKLQEALGTKLHFSTAFHP</sequence>
<evidence type="ECO:0000256" key="4">
    <source>
        <dbReference type="ARBA" id="ARBA00022759"/>
    </source>
</evidence>
<keyword evidence="3" id="KW-0540">Nuclease</keyword>
<dbReference type="Pfam" id="PF00078">
    <property type="entry name" value="RVT_1"/>
    <property type="match status" value="1"/>
</dbReference>
<dbReference type="Gene3D" id="1.10.340.70">
    <property type="match status" value="1"/>
</dbReference>
<evidence type="ECO:0008006" key="11">
    <source>
        <dbReference type="Google" id="ProtNLM"/>
    </source>
</evidence>
<evidence type="ECO:0000256" key="3">
    <source>
        <dbReference type="ARBA" id="ARBA00022722"/>
    </source>
</evidence>
<feature type="domain" description="Integrase catalytic" evidence="8">
    <location>
        <begin position="432"/>
        <end position="540"/>
    </location>
</feature>
<evidence type="ECO:0000313" key="10">
    <source>
        <dbReference type="Proteomes" id="UP001358586"/>
    </source>
</evidence>
<protein>
    <recommendedName>
        <fullName evidence="11">DNA/RNA polymerases superfamily protein</fullName>
    </recommendedName>
</protein>
<dbReference type="Gene3D" id="3.30.420.10">
    <property type="entry name" value="Ribonuclease H-like superfamily/Ribonuclease H"/>
    <property type="match status" value="1"/>
</dbReference>
<dbReference type="InterPro" id="IPR043128">
    <property type="entry name" value="Rev_trsase/Diguanyl_cyclase"/>
</dbReference>
<keyword evidence="6" id="KW-0695">RNA-directed DNA polymerase</keyword>
<keyword evidence="10" id="KW-1185">Reference proteome</keyword>
<dbReference type="CDD" id="cd09274">
    <property type="entry name" value="RNase_HI_RT_Ty3"/>
    <property type="match status" value="1"/>
</dbReference>
<dbReference type="PANTHER" id="PTHR37984:SF5">
    <property type="entry name" value="PROTEIN NYNRIN-LIKE"/>
    <property type="match status" value="1"/>
</dbReference>
<dbReference type="SUPFAM" id="SSF53098">
    <property type="entry name" value="Ribonuclease H-like"/>
    <property type="match status" value="1"/>
</dbReference>